<name>A0A3B1DDH9_9ZZZZ</name>
<dbReference type="PANTHER" id="PTHR38478">
    <property type="entry name" value="PEPTIDASE M1A AND M12B"/>
    <property type="match status" value="1"/>
</dbReference>
<dbReference type="PANTHER" id="PTHR38478:SF1">
    <property type="entry name" value="ZINC DEPENDENT METALLOPROTEASE DOMAIN LIPOPROTEIN"/>
    <property type="match status" value="1"/>
</dbReference>
<dbReference type="EMBL" id="UOGL01000436">
    <property type="protein sequence ID" value="VAX40389.1"/>
    <property type="molecule type" value="Genomic_DNA"/>
</dbReference>
<feature type="non-terminal residue" evidence="2">
    <location>
        <position position="291"/>
    </location>
</feature>
<reference evidence="2" key="1">
    <citation type="submission" date="2018-06" db="EMBL/GenBank/DDBJ databases">
        <authorList>
            <person name="Zhirakovskaya E."/>
        </authorList>
    </citation>
    <scope>NUCLEOTIDE SEQUENCE</scope>
</reference>
<feature type="domain" description="DUF5117" evidence="1">
    <location>
        <begin position="105"/>
        <end position="266"/>
    </location>
</feature>
<dbReference type="Pfam" id="PF17148">
    <property type="entry name" value="DUF5117"/>
    <property type="match status" value="1"/>
</dbReference>
<gene>
    <name evidence="2" type="ORF">MNBD_PLANCTO02-2417</name>
</gene>
<evidence type="ECO:0000313" key="2">
    <source>
        <dbReference type="EMBL" id="VAX40389.1"/>
    </source>
</evidence>
<evidence type="ECO:0000259" key="1">
    <source>
        <dbReference type="Pfam" id="PF17148"/>
    </source>
</evidence>
<protein>
    <recommendedName>
        <fullName evidence="1">DUF5117 domain-containing protein</fullName>
    </recommendedName>
</protein>
<proteinExistence type="predicted"/>
<dbReference type="AlphaFoldDB" id="A0A3B1DDH9"/>
<accession>A0A3B1DDH9</accession>
<sequence length="291" mass="32671">MQSRHHRFLPIVTSIALLLTFVSNVFSADVKSKPKPEYPPYATVLKGFEKIVSTADGKKSLYTIWVRKKDNQMYAELPSSFASKKYFFATTLASGDKFAGLQGRDILAYWRKYDKRLALISPNIEIRSSGDSGSKSSVKRLFTDRLILDVPIVTKGPSGGPVIDMDSLLVGHSASFFGQRFNTRLVAIKKAKAFPENVELAFEAPDASGKLMTLHYSISALKSSKGFKSRAADTRIGYFTTAYSDFGKYSSDETRIRYINRWNLKKADPKLKLSPPKKPLIFYIEHTTPVR</sequence>
<organism evidence="2">
    <name type="scientific">hydrothermal vent metagenome</name>
    <dbReference type="NCBI Taxonomy" id="652676"/>
    <lineage>
        <taxon>unclassified sequences</taxon>
        <taxon>metagenomes</taxon>
        <taxon>ecological metagenomes</taxon>
    </lineage>
</organism>
<dbReference type="InterPro" id="IPR033413">
    <property type="entry name" value="DUF5117"/>
</dbReference>